<dbReference type="Proteomes" id="UP000030487">
    <property type="component" value="Unassembled WGS sequence"/>
</dbReference>
<evidence type="ECO:0000313" key="2">
    <source>
        <dbReference type="Proteomes" id="UP000030487"/>
    </source>
</evidence>
<dbReference type="RefSeq" id="WP_036075558.1">
    <property type="nucleotide sequence ID" value="NZ_AVCW01000027.1"/>
</dbReference>
<proteinExistence type="predicted"/>
<reference evidence="1 2" key="1">
    <citation type="submission" date="2014-02" db="EMBL/GenBank/DDBJ databases">
        <title>Draft genome sequence of Lysinibacillus boronitolerans NBRC 103108.</title>
        <authorList>
            <person name="Zhang F."/>
            <person name="Wang G."/>
            <person name="Zhang L."/>
        </authorList>
    </citation>
    <scope>NUCLEOTIDE SEQUENCE [LARGE SCALE GENOMIC DNA]</scope>
    <source>
        <strain evidence="1 2">NBRC 103108</strain>
    </source>
</reference>
<sequence>MYEPLTNEIDISKLYPTTISDFEEFIEIAKVENTNFNRVKVELLQMFSMRFVNEIDEIGIARWEKMMKLKRRPSDTLETRRMKVLAKINNKLPYTWRSLQQLLNSIFGEGNYQINLDPQEYILELLLPSEQNYYREVSEILEPMIPLNIYMIIAEGILKEVIQLVGGSYSWTLPTKICGRFKTAKTHGALGNEILSVSNDAYGFDMNNRICGRFRAGGVRN</sequence>
<gene>
    <name evidence="1" type="ORF">CD31_02620</name>
</gene>
<evidence type="ECO:0000313" key="1">
    <source>
        <dbReference type="EMBL" id="KGR88885.1"/>
    </source>
</evidence>
<evidence type="ECO:0008006" key="3">
    <source>
        <dbReference type="Google" id="ProtNLM"/>
    </source>
</evidence>
<dbReference type="Pfam" id="PF10076">
    <property type="entry name" value="Phage_Mu_Gp48"/>
    <property type="match status" value="1"/>
</dbReference>
<dbReference type="InterPro" id="IPR018755">
    <property type="entry name" value="Phage_Mu_Gp48"/>
</dbReference>
<organism evidence="1 2">
    <name type="scientific">Lysinibacillus boronitolerans JCM 21713 = 10a = NBRC 103108</name>
    <dbReference type="NCBI Taxonomy" id="1294264"/>
    <lineage>
        <taxon>Bacteria</taxon>
        <taxon>Bacillati</taxon>
        <taxon>Bacillota</taxon>
        <taxon>Bacilli</taxon>
        <taxon>Bacillales</taxon>
        <taxon>Bacillaceae</taxon>
        <taxon>Lysinibacillus</taxon>
    </lineage>
</organism>
<protein>
    <recommendedName>
        <fullName evidence="3">Phage portal protein</fullName>
    </recommendedName>
</protein>
<dbReference type="EMBL" id="JPVR01000055">
    <property type="protein sequence ID" value="KGR88885.1"/>
    <property type="molecule type" value="Genomic_DNA"/>
</dbReference>
<comment type="caution">
    <text evidence="1">The sequence shown here is derived from an EMBL/GenBank/DDBJ whole genome shotgun (WGS) entry which is preliminary data.</text>
</comment>
<name>A0ABR4Y5T6_9BACI</name>
<accession>A0ABR4Y5T6</accession>
<keyword evidence="2" id="KW-1185">Reference proteome</keyword>